<dbReference type="PROSITE" id="PS50835">
    <property type="entry name" value="IG_LIKE"/>
    <property type="match status" value="1"/>
</dbReference>
<gene>
    <name evidence="6" type="ORF">C7M84_023443</name>
</gene>
<dbReference type="PANTHER" id="PTHR21261">
    <property type="entry name" value="BEAT PROTEIN"/>
    <property type="match status" value="1"/>
</dbReference>
<dbReference type="Proteomes" id="UP000283509">
    <property type="component" value="Unassembled WGS sequence"/>
</dbReference>
<dbReference type="AlphaFoldDB" id="A0A3R7PUZ9"/>
<evidence type="ECO:0000256" key="2">
    <source>
        <dbReference type="ARBA" id="ARBA00023136"/>
    </source>
</evidence>
<evidence type="ECO:0000313" key="6">
    <source>
        <dbReference type="EMBL" id="ROT83383.1"/>
    </source>
</evidence>
<reference evidence="6 7" key="2">
    <citation type="submission" date="2019-01" db="EMBL/GenBank/DDBJ databases">
        <title>The decoding of complex shrimp genome reveals the adaptation for benthos swimmer, frequently molting mechanism and breeding impact on genome.</title>
        <authorList>
            <person name="Sun Y."/>
            <person name="Gao Y."/>
            <person name="Yu Y."/>
        </authorList>
    </citation>
    <scope>NUCLEOTIDE SEQUENCE [LARGE SCALE GENOMIC DNA]</scope>
    <source>
        <tissue evidence="6">Muscle</tissue>
    </source>
</reference>
<sequence>MFKGGGEPGPQPAAPLYPPLLRSWICAGARLEYQFQNRERISVYCAKEFDCVRSHWGRILWEISLKGETEGKVFKGGGEPSLLSTPLSSSPLVSPPLPPPTSSPSLLTPLLSFLFRYSFLPPSPTLLLFPSSSPHLLPLSLTQPHPLFYPPPITYLPLPPPLLPAPPPPPPLLPIDGVSCYNAKTVDITEIIVPQHPRSGDDVTLTCRFRLDGHGHRLYTKDESTDQSVVLKNVTEATSGEYKCEVIGEGPSFRTAVRAKQMNVIVPPQHVEILSWANPPLYRKEELVQLNCTSRGSKPRAVLTWEVNGRQVRPQDVQQFDDRTDHLGRVISVAGLRWRAPEYFQDYEAKVSCVASVGGFHTKASKEIYLDPASSAAFNHQYASAGCQLSNTWTILISWLFPFTRALLNPIRPARECYCLSERLVCGGQECCWPDTKRLLGFGAVPGTLVARTFGAHETERKIRTGQEARRRNFAEEHRRRA</sequence>
<dbReference type="SMART" id="SM00409">
    <property type="entry name" value="IG"/>
    <property type="match status" value="1"/>
</dbReference>
<dbReference type="GO" id="GO:0016020">
    <property type="term" value="C:membrane"/>
    <property type="evidence" value="ECO:0007669"/>
    <property type="project" value="UniProtKB-SubCell"/>
</dbReference>
<evidence type="ECO:0000256" key="1">
    <source>
        <dbReference type="ARBA" id="ARBA00004167"/>
    </source>
</evidence>
<dbReference type="InterPro" id="IPR013162">
    <property type="entry name" value="CD80_C2-set"/>
</dbReference>
<dbReference type="InterPro" id="IPR003599">
    <property type="entry name" value="Ig_sub"/>
</dbReference>
<comment type="subcellular location">
    <subcellularLocation>
        <location evidence="1">Membrane</location>
        <topology evidence="1">Single-pass membrane protein</topology>
    </subcellularLocation>
</comment>
<dbReference type="Gene3D" id="2.60.40.10">
    <property type="entry name" value="Immunoglobulins"/>
    <property type="match status" value="2"/>
</dbReference>
<dbReference type="InterPro" id="IPR036179">
    <property type="entry name" value="Ig-like_dom_sf"/>
</dbReference>
<dbReference type="OrthoDB" id="10015491at2759"/>
<proteinExistence type="predicted"/>
<accession>A0A3R7PUZ9</accession>
<evidence type="ECO:0000313" key="7">
    <source>
        <dbReference type="Proteomes" id="UP000283509"/>
    </source>
</evidence>
<name>A0A3R7PUZ9_PENVA</name>
<protein>
    <recommendedName>
        <fullName evidence="5">Ig-like domain-containing protein</fullName>
    </recommendedName>
</protein>
<feature type="region of interest" description="Disordered" evidence="4">
    <location>
        <begin position="461"/>
        <end position="482"/>
    </location>
</feature>
<reference evidence="6 7" key="1">
    <citation type="submission" date="2018-04" db="EMBL/GenBank/DDBJ databases">
        <authorList>
            <person name="Zhang X."/>
            <person name="Yuan J."/>
            <person name="Li F."/>
            <person name="Xiang J."/>
        </authorList>
    </citation>
    <scope>NUCLEOTIDE SEQUENCE [LARGE SCALE GENOMIC DNA]</scope>
    <source>
        <tissue evidence="6">Muscle</tissue>
    </source>
</reference>
<keyword evidence="3" id="KW-1015">Disulfide bond</keyword>
<evidence type="ECO:0000259" key="5">
    <source>
        <dbReference type="PROSITE" id="PS50835"/>
    </source>
</evidence>
<comment type="caution">
    <text evidence="6">The sequence shown here is derived from an EMBL/GenBank/DDBJ whole genome shotgun (WGS) entry which is preliminary data.</text>
</comment>
<dbReference type="InterPro" id="IPR013783">
    <property type="entry name" value="Ig-like_fold"/>
</dbReference>
<dbReference type="EMBL" id="QCYY01000696">
    <property type="protein sequence ID" value="ROT83383.1"/>
    <property type="molecule type" value="Genomic_DNA"/>
</dbReference>
<evidence type="ECO:0000256" key="4">
    <source>
        <dbReference type="SAM" id="MobiDB-lite"/>
    </source>
</evidence>
<dbReference type="SUPFAM" id="SSF48726">
    <property type="entry name" value="Immunoglobulin"/>
    <property type="match status" value="2"/>
</dbReference>
<evidence type="ECO:0000256" key="3">
    <source>
        <dbReference type="ARBA" id="ARBA00023157"/>
    </source>
</evidence>
<dbReference type="PANTHER" id="PTHR21261:SF15">
    <property type="entry name" value="BEATEN PATH IIIA, ISOFORM D-RELATED"/>
    <property type="match status" value="1"/>
</dbReference>
<keyword evidence="7" id="KW-1185">Reference proteome</keyword>
<dbReference type="InterPro" id="IPR007110">
    <property type="entry name" value="Ig-like_dom"/>
</dbReference>
<feature type="domain" description="Ig-like" evidence="5">
    <location>
        <begin position="268"/>
        <end position="369"/>
    </location>
</feature>
<organism evidence="6 7">
    <name type="scientific">Penaeus vannamei</name>
    <name type="common">Whiteleg shrimp</name>
    <name type="synonym">Litopenaeus vannamei</name>
    <dbReference type="NCBI Taxonomy" id="6689"/>
    <lineage>
        <taxon>Eukaryota</taxon>
        <taxon>Metazoa</taxon>
        <taxon>Ecdysozoa</taxon>
        <taxon>Arthropoda</taxon>
        <taxon>Crustacea</taxon>
        <taxon>Multicrustacea</taxon>
        <taxon>Malacostraca</taxon>
        <taxon>Eumalacostraca</taxon>
        <taxon>Eucarida</taxon>
        <taxon>Decapoda</taxon>
        <taxon>Dendrobranchiata</taxon>
        <taxon>Penaeoidea</taxon>
        <taxon>Penaeidae</taxon>
        <taxon>Penaeus</taxon>
    </lineage>
</organism>
<dbReference type="Pfam" id="PF08205">
    <property type="entry name" value="C2-set_2"/>
    <property type="match status" value="1"/>
</dbReference>
<keyword evidence="2" id="KW-0472">Membrane</keyword>